<dbReference type="AlphaFoldDB" id="R4KHS3"/>
<feature type="transmembrane region" description="Helical" evidence="6">
    <location>
        <begin position="300"/>
        <end position="318"/>
    </location>
</feature>
<dbReference type="Proteomes" id="UP000013520">
    <property type="component" value="Chromosome"/>
</dbReference>
<dbReference type="KEGG" id="dgi:Desgi_2760"/>
<dbReference type="RefSeq" id="WP_006521895.1">
    <property type="nucleotide sequence ID" value="NC_021184.1"/>
</dbReference>
<evidence type="ECO:0000313" key="9">
    <source>
        <dbReference type="Proteomes" id="UP000013520"/>
    </source>
</evidence>
<sequence length="384" mass="43976">MFKQYLVIMKRELFYMWRDKGLRYILIAGPLLGLFLFMGIYDHPRIDNIPTAIVNLDKSGASRQVVAELKNTQDLEIIYYPNSFEQLEELIKRGQVMVGVVIPENYSKNIALHRQTKVAVVIDGANMTYATNAASAVLTVTRTLGTQVGVKTLIAQGMQPNQAQEAYQSIDFREEAWFNPTLNYAYFLVLPLVLNIWQQCCTLASCMNIIGENGFRSWIQIKSSRMSIFKFFFCKSIVHIFIFMLIILPVYFLAFVVFKLPLNCDLITFLLYTLVFAISLHSVGTLISSLSRSAVDASRFGMVIALPSFVISGYTWPIEAMPQWFQPVAWVFPQTWFFQGINYLVFKNPGWEFMGRYFLILGIMSVICYSLAALFTHGLKARFR</sequence>
<evidence type="ECO:0000313" key="8">
    <source>
        <dbReference type="EMBL" id="AGL02164.1"/>
    </source>
</evidence>
<keyword evidence="3 6" id="KW-0812">Transmembrane</keyword>
<dbReference type="Gene3D" id="3.40.1710.10">
    <property type="entry name" value="abc type-2 transporter like domain"/>
    <property type="match status" value="1"/>
</dbReference>
<dbReference type="PANTHER" id="PTHR30294">
    <property type="entry name" value="MEMBRANE COMPONENT OF ABC TRANSPORTER YHHJ-RELATED"/>
    <property type="match status" value="1"/>
</dbReference>
<evidence type="ECO:0000256" key="6">
    <source>
        <dbReference type="SAM" id="Phobius"/>
    </source>
</evidence>
<dbReference type="GO" id="GO:0005886">
    <property type="term" value="C:plasma membrane"/>
    <property type="evidence" value="ECO:0007669"/>
    <property type="project" value="UniProtKB-SubCell"/>
</dbReference>
<protein>
    <submittedName>
        <fullName evidence="8">ABC-type multidrug transport system, permease component</fullName>
    </submittedName>
</protein>
<dbReference type="PANTHER" id="PTHR30294:SF29">
    <property type="entry name" value="MULTIDRUG ABC TRANSPORTER PERMEASE YBHS-RELATED"/>
    <property type="match status" value="1"/>
</dbReference>
<evidence type="ECO:0000256" key="2">
    <source>
        <dbReference type="ARBA" id="ARBA00022475"/>
    </source>
</evidence>
<evidence type="ECO:0000256" key="3">
    <source>
        <dbReference type="ARBA" id="ARBA00022692"/>
    </source>
</evidence>
<evidence type="ECO:0000256" key="1">
    <source>
        <dbReference type="ARBA" id="ARBA00004651"/>
    </source>
</evidence>
<keyword evidence="9" id="KW-1185">Reference proteome</keyword>
<dbReference type="HOGENOM" id="CLU_039483_8_4_9"/>
<feature type="transmembrane region" description="Helical" evidence="6">
    <location>
        <begin position="357"/>
        <end position="379"/>
    </location>
</feature>
<feature type="domain" description="ABC-2 type transporter transmembrane" evidence="7">
    <location>
        <begin position="25"/>
        <end position="374"/>
    </location>
</feature>
<organism evidence="8 9">
    <name type="scientific">Desulfoscipio gibsoniae DSM 7213</name>
    <dbReference type="NCBI Taxonomy" id="767817"/>
    <lineage>
        <taxon>Bacteria</taxon>
        <taxon>Bacillati</taxon>
        <taxon>Bacillota</taxon>
        <taxon>Clostridia</taxon>
        <taxon>Eubacteriales</taxon>
        <taxon>Desulfallaceae</taxon>
        <taxon>Desulfoscipio</taxon>
    </lineage>
</organism>
<dbReference type="EMBL" id="CP003273">
    <property type="protein sequence ID" value="AGL02164.1"/>
    <property type="molecule type" value="Genomic_DNA"/>
</dbReference>
<evidence type="ECO:0000256" key="5">
    <source>
        <dbReference type="ARBA" id="ARBA00023136"/>
    </source>
</evidence>
<dbReference type="Pfam" id="PF12698">
    <property type="entry name" value="ABC2_membrane_3"/>
    <property type="match status" value="1"/>
</dbReference>
<feature type="transmembrane region" description="Helical" evidence="6">
    <location>
        <begin position="266"/>
        <end position="288"/>
    </location>
</feature>
<dbReference type="OrthoDB" id="9788252at2"/>
<dbReference type="STRING" id="767817.Desgi_2760"/>
<evidence type="ECO:0000259" key="7">
    <source>
        <dbReference type="Pfam" id="PF12698"/>
    </source>
</evidence>
<feature type="transmembrane region" description="Helical" evidence="6">
    <location>
        <begin position="21"/>
        <end position="41"/>
    </location>
</feature>
<accession>R4KHS3</accession>
<keyword evidence="5 6" id="KW-0472">Membrane</keyword>
<dbReference type="eggNOG" id="COG0842">
    <property type="taxonomic scope" value="Bacteria"/>
</dbReference>
<evidence type="ECO:0000256" key="4">
    <source>
        <dbReference type="ARBA" id="ARBA00022989"/>
    </source>
</evidence>
<feature type="transmembrane region" description="Helical" evidence="6">
    <location>
        <begin position="231"/>
        <end position="254"/>
    </location>
</feature>
<keyword evidence="2" id="KW-1003">Cell membrane</keyword>
<dbReference type="GO" id="GO:0140359">
    <property type="term" value="F:ABC-type transporter activity"/>
    <property type="evidence" value="ECO:0007669"/>
    <property type="project" value="InterPro"/>
</dbReference>
<comment type="subcellular location">
    <subcellularLocation>
        <location evidence="1">Cell membrane</location>
        <topology evidence="1">Multi-pass membrane protein</topology>
    </subcellularLocation>
</comment>
<dbReference type="InterPro" id="IPR051449">
    <property type="entry name" value="ABC-2_transporter_component"/>
</dbReference>
<reference evidence="8 9" key="1">
    <citation type="submission" date="2012-01" db="EMBL/GenBank/DDBJ databases">
        <title>Complete sequence of Desulfotomaculum gibsoniae DSM 7213.</title>
        <authorList>
            <consortium name="US DOE Joint Genome Institute"/>
            <person name="Lucas S."/>
            <person name="Han J."/>
            <person name="Lapidus A."/>
            <person name="Cheng J.-F."/>
            <person name="Goodwin L."/>
            <person name="Pitluck S."/>
            <person name="Peters L."/>
            <person name="Ovchinnikova G."/>
            <person name="Teshima H."/>
            <person name="Detter J.C."/>
            <person name="Han C."/>
            <person name="Tapia R."/>
            <person name="Land M."/>
            <person name="Hauser L."/>
            <person name="Kyrpides N."/>
            <person name="Ivanova N."/>
            <person name="Pagani I."/>
            <person name="Parshina S."/>
            <person name="Plugge C."/>
            <person name="Muyzer G."/>
            <person name="Kuever J."/>
            <person name="Ivanova A."/>
            <person name="Nazina T."/>
            <person name="Klenk H.-P."/>
            <person name="Brambilla E."/>
            <person name="Spring S."/>
            <person name="Stams A.F."/>
            <person name="Woyke T."/>
        </authorList>
    </citation>
    <scope>NUCLEOTIDE SEQUENCE [LARGE SCALE GENOMIC DNA]</scope>
    <source>
        <strain evidence="8 9">DSM 7213</strain>
    </source>
</reference>
<feature type="transmembrane region" description="Helical" evidence="6">
    <location>
        <begin position="184"/>
        <end position="210"/>
    </location>
</feature>
<keyword evidence="4 6" id="KW-1133">Transmembrane helix</keyword>
<name>R4KHS3_9FIRM</name>
<dbReference type="InterPro" id="IPR013525">
    <property type="entry name" value="ABC2_TM"/>
</dbReference>
<gene>
    <name evidence="8" type="ORF">Desgi_2760</name>
</gene>
<proteinExistence type="predicted"/>